<accession>A0A6J2SXP9</accession>
<gene>
    <name evidence="3" type="primary">LOC115483379</name>
</gene>
<evidence type="ECO:0000256" key="1">
    <source>
        <dbReference type="SAM" id="MobiDB-lite"/>
    </source>
</evidence>
<dbReference type="RefSeq" id="XP_030080960.1">
    <property type="nucleotide sequence ID" value="XM_030225100.1"/>
</dbReference>
<dbReference type="Proteomes" id="UP000504633">
    <property type="component" value="Unplaced"/>
</dbReference>
<name>A0A6J2SXP9_DROHY</name>
<reference evidence="3" key="1">
    <citation type="submission" date="2025-08" db="UniProtKB">
        <authorList>
            <consortium name="RefSeq"/>
        </authorList>
    </citation>
    <scope>IDENTIFICATION</scope>
    <source>
        <strain evidence="3">15085-1641.00</strain>
        <tissue evidence="3">Whole body</tissue>
    </source>
</reference>
<organism evidence="2 3">
    <name type="scientific">Drosophila hydei</name>
    <name type="common">Fruit fly</name>
    <dbReference type="NCBI Taxonomy" id="7224"/>
    <lineage>
        <taxon>Eukaryota</taxon>
        <taxon>Metazoa</taxon>
        <taxon>Ecdysozoa</taxon>
        <taxon>Arthropoda</taxon>
        <taxon>Hexapoda</taxon>
        <taxon>Insecta</taxon>
        <taxon>Pterygota</taxon>
        <taxon>Neoptera</taxon>
        <taxon>Endopterygota</taxon>
        <taxon>Diptera</taxon>
        <taxon>Brachycera</taxon>
        <taxon>Muscomorpha</taxon>
        <taxon>Ephydroidea</taxon>
        <taxon>Drosophilidae</taxon>
        <taxon>Drosophila</taxon>
    </lineage>
</organism>
<evidence type="ECO:0000313" key="3">
    <source>
        <dbReference type="RefSeq" id="XP_030080960.1"/>
    </source>
</evidence>
<sequence length="121" mass="14485">MPIDVITTDNLKYHRLVASKDTKTSDRWQKLFSWYPGRQNIDFSRVAQIYCESQHRYGHDLFLQYARERRLNKLHAYNHSDSLKELEKQLEQNHNVNKNAKVPPTTNGEYGRFKPSKMHYC</sequence>
<proteinExistence type="predicted"/>
<evidence type="ECO:0000313" key="2">
    <source>
        <dbReference type="Proteomes" id="UP000504633"/>
    </source>
</evidence>
<dbReference type="KEGG" id="dhe:115483379"/>
<dbReference type="OrthoDB" id="8030174at2759"/>
<feature type="region of interest" description="Disordered" evidence="1">
    <location>
        <begin position="92"/>
        <end position="121"/>
    </location>
</feature>
<dbReference type="AlphaFoldDB" id="A0A6J2SXP9"/>
<dbReference type="OMA" id="LESRQMY"/>
<dbReference type="GeneID" id="115483379"/>
<feature type="compositionally biased region" description="Polar residues" evidence="1">
    <location>
        <begin position="92"/>
        <end position="108"/>
    </location>
</feature>
<protein>
    <submittedName>
        <fullName evidence="3">Uncharacterized protein LOC115483379</fullName>
    </submittedName>
</protein>
<keyword evidence="2" id="KW-1185">Reference proteome</keyword>